<evidence type="ECO:0000313" key="4">
    <source>
        <dbReference type="EMBL" id="OAG27449.1"/>
    </source>
</evidence>
<dbReference type="InterPro" id="IPR004839">
    <property type="entry name" value="Aminotransferase_I/II_large"/>
</dbReference>
<evidence type="ECO:0000313" key="5">
    <source>
        <dbReference type="Proteomes" id="UP000076964"/>
    </source>
</evidence>
<dbReference type="InterPro" id="IPR015421">
    <property type="entry name" value="PyrdxlP-dep_Trfase_major"/>
</dbReference>
<evidence type="ECO:0000256" key="1">
    <source>
        <dbReference type="ARBA" id="ARBA00001933"/>
    </source>
</evidence>
<dbReference type="EMBL" id="LSFI01000029">
    <property type="protein sequence ID" value="OAG27449.1"/>
    <property type="molecule type" value="Genomic_DNA"/>
</dbReference>
<dbReference type="PANTHER" id="PTHR42885:SF1">
    <property type="entry name" value="THREONINE-PHOSPHATE DECARBOXYLASE"/>
    <property type="match status" value="1"/>
</dbReference>
<comment type="caution">
    <text evidence="4">The sequence shown here is derived from an EMBL/GenBank/DDBJ whole genome shotgun (WGS) entry which is preliminary data.</text>
</comment>
<dbReference type="InterPro" id="IPR015424">
    <property type="entry name" value="PyrdxlP-dep_Trfase"/>
</dbReference>
<dbReference type="Proteomes" id="UP000076964">
    <property type="component" value="Unassembled WGS sequence"/>
</dbReference>
<dbReference type="RefSeq" id="WP_068542276.1">
    <property type="nucleotide sequence ID" value="NZ_LSFI01000029.1"/>
</dbReference>
<dbReference type="Gene3D" id="3.90.1150.10">
    <property type="entry name" value="Aspartate Aminotransferase, domain 1"/>
    <property type="match status" value="1"/>
</dbReference>
<dbReference type="InterPro" id="IPR015422">
    <property type="entry name" value="PyrdxlP-dep_Trfase_small"/>
</dbReference>
<gene>
    <name evidence="4" type="ORF">TH606_06815</name>
</gene>
<dbReference type="AlphaFoldDB" id="A0A177E8W1"/>
<dbReference type="CDD" id="cd00609">
    <property type="entry name" value="AAT_like"/>
    <property type="match status" value="1"/>
</dbReference>
<comment type="cofactor">
    <cofactor evidence="1">
        <name>pyridoxal 5'-phosphate</name>
        <dbReference type="ChEBI" id="CHEBI:597326"/>
    </cofactor>
</comment>
<name>A0A177E8W1_9BACT</name>
<evidence type="ECO:0000259" key="3">
    <source>
        <dbReference type="Pfam" id="PF00155"/>
    </source>
</evidence>
<dbReference type="STRING" id="1795632.TH606_06815"/>
<dbReference type="Gene3D" id="3.40.640.10">
    <property type="entry name" value="Type I PLP-dependent aspartate aminotransferase-like (Major domain)"/>
    <property type="match status" value="1"/>
</dbReference>
<protein>
    <recommendedName>
        <fullName evidence="3">Aminotransferase class I/classII large domain-containing protein</fullName>
    </recommendedName>
</protein>
<accession>A0A177E8W1</accession>
<sequence length="355" mass="40524">MLRGHGGEIYFLARRLGVPPEKIADHSSNVSPLPPPQGLYPLLKEHLTEIERLPEVDSESLREALAAQFGLDSEQILPGSGTSEWIFAIPRLLKPQKVLVLGPTYSDYADAAQAAGIPVQYVLAKKEENFSPPLKELEKAITLKDLVFICNPNNPTGALIKVELLRELISRYPETYFVIDESYVDFVGEAFSLVKEIKNLPNCLILRSFSKIYRIPGLRLGFLVVSEPLKEIFWQAMLPWAVNRLAQIAGVWLISQKDYVKQVRSFISQEKKTFFEELKALNLPVKLYPSSLHFFLMKLKKHEPQAIWQELLYKHYILVRNASNFYGLEGPFLRLALRSSQENQKLLMALKEVFE</sequence>
<keyword evidence="5" id="KW-1185">Reference proteome</keyword>
<dbReference type="GO" id="GO:0030170">
    <property type="term" value="F:pyridoxal phosphate binding"/>
    <property type="evidence" value="ECO:0007669"/>
    <property type="project" value="InterPro"/>
</dbReference>
<dbReference type="OrthoDB" id="9813612at2"/>
<keyword evidence="2" id="KW-0663">Pyridoxal phosphate</keyword>
<feature type="domain" description="Aminotransferase class I/classII large" evidence="3">
    <location>
        <begin position="51"/>
        <end position="349"/>
    </location>
</feature>
<organism evidence="4 5">
    <name type="scientific">Thermodesulfatator autotrophicus</name>
    <dbReference type="NCBI Taxonomy" id="1795632"/>
    <lineage>
        <taxon>Bacteria</taxon>
        <taxon>Pseudomonadati</taxon>
        <taxon>Thermodesulfobacteriota</taxon>
        <taxon>Thermodesulfobacteria</taxon>
        <taxon>Thermodesulfobacteriales</taxon>
        <taxon>Thermodesulfatatoraceae</taxon>
        <taxon>Thermodesulfatator</taxon>
    </lineage>
</organism>
<dbReference type="SUPFAM" id="SSF53383">
    <property type="entry name" value="PLP-dependent transferases"/>
    <property type="match status" value="1"/>
</dbReference>
<proteinExistence type="predicted"/>
<dbReference type="Pfam" id="PF00155">
    <property type="entry name" value="Aminotran_1_2"/>
    <property type="match status" value="1"/>
</dbReference>
<reference evidence="4 5" key="1">
    <citation type="submission" date="2016-02" db="EMBL/GenBank/DDBJ databases">
        <title>Draft genome sequence of Thermodesulfatator sp. S606.</title>
        <authorList>
            <person name="Lai Q."/>
            <person name="Cao J."/>
            <person name="Dupont S."/>
            <person name="Shao Z."/>
            <person name="Jebbar M."/>
            <person name="Alain K."/>
        </authorList>
    </citation>
    <scope>NUCLEOTIDE SEQUENCE [LARGE SCALE GENOMIC DNA]</scope>
    <source>
        <strain evidence="4 5">S606</strain>
    </source>
</reference>
<dbReference type="PANTHER" id="PTHR42885">
    <property type="entry name" value="HISTIDINOL-PHOSPHATE AMINOTRANSFERASE-RELATED"/>
    <property type="match status" value="1"/>
</dbReference>
<evidence type="ECO:0000256" key="2">
    <source>
        <dbReference type="ARBA" id="ARBA00022898"/>
    </source>
</evidence>